<keyword evidence="3" id="KW-1185">Reference proteome</keyword>
<evidence type="ECO:0000313" key="3">
    <source>
        <dbReference type="Proteomes" id="UP000784294"/>
    </source>
</evidence>
<dbReference type="EMBL" id="CAAALY010056930">
    <property type="protein sequence ID" value="VEL22536.1"/>
    <property type="molecule type" value="Genomic_DNA"/>
</dbReference>
<sequence>MDYHLSQQSNTNHALEPLSSDDGSDDLPASGKTPDILPPVFRCHEHRFPGGLNTSHPHSHQHSQQSAHQQQRRPVRLTDRCQQDLLVCVLHIISSISINQLTGLIRSLTMQERIAFLNMLS</sequence>
<gene>
    <name evidence="2" type="ORF">PXEA_LOCUS15976</name>
</gene>
<name>A0A448WXF6_9PLAT</name>
<dbReference type="Proteomes" id="UP000784294">
    <property type="component" value="Unassembled WGS sequence"/>
</dbReference>
<proteinExistence type="predicted"/>
<dbReference type="OrthoDB" id="10584785at2759"/>
<feature type="compositionally biased region" description="Polar residues" evidence="1">
    <location>
        <begin position="1"/>
        <end position="13"/>
    </location>
</feature>
<organism evidence="2 3">
    <name type="scientific">Protopolystoma xenopodis</name>
    <dbReference type="NCBI Taxonomy" id="117903"/>
    <lineage>
        <taxon>Eukaryota</taxon>
        <taxon>Metazoa</taxon>
        <taxon>Spiralia</taxon>
        <taxon>Lophotrochozoa</taxon>
        <taxon>Platyhelminthes</taxon>
        <taxon>Monogenea</taxon>
        <taxon>Polyopisthocotylea</taxon>
        <taxon>Polystomatidea</taxon>
        <taxon>Polystomatidae</taxon>
        <taxon>Protopolystoma</taxon>
    </lineage>
</organism>
<reference evidence="2" key="1">
    <citation type="submission" date="2018-11" db="EMBL/GenBank/DDBJ databases">
        <authorList>
            <consortium name="Pathogen Informatics"/>
        </authorList>
    </citation>
    <scope>NUCLEOTIDE SEQUENCE</scope>
</reference>
<evidence type="ECO:0000313" key="2">
    <source>
        <dbReference type="EMBL" id="VEL22536.1"/>
    </source>
</evidence>
<dbReference type="AlphaFoldDB" id="A0A448WXF6"/>
<feature type="region of interest" description="Disordered" evidence="1">
    <location>
        <begin position="1"/>
        <end position="76"/>
    </location>
</feature>
<comment type="caution">
    <text evidence="2">The sequence shown here is derived from an EMBL/GenBank/DDBJ whole genome shotgun (WGS) entry which is preliminary data.</text>
</comment>
<protein>
    <submittedName>
        <fullName evidence="2">Uncharacterized protein</fullName>
    </submittedName>
</protein>
<accession>A0A448WXF6</accession>
<feature type="compositionally biased region" description="Low complexity" evidence="1">
    <location>
        <begin position="17"/>
        <end position="31"/>
    </location>
</feature>
<evidence type="ECO:0000256" key="1">
    <source>
        <dbReference type="SAM" id="MobiDB-lite"/>
    </source>
</evidence>